<gene>
    <name evidence="2" type="ORF">TEOVI_000178900</name>
</gene>
<comment type="caution">
    <text evidence="2">The sequence shown here is derived from an EMBL/GenBank/DDBJ whole genome shotgun (WGS) entry which is preliminary data.</text>
</comment>
<keyword evidence="3" id="KW-1185">Reference proteome</keyword>
<reference evidence="2" key="1">
    <citation type="submission" date="2016-09" db="EMBL/GenBank/DDBJ databases">
        <authorList>
            <person name="Hebert L."/>
            <person name="Moumen B."/>
        </authorList>
    </citation>
    <scope>NUCLEOTIDE SEQUENCE [LARGE SCALE GENOMIC DNA]</scope>
    <source>
        <strain evidence="2">OVI</strain>
    </source>
</reference>
<dbReference type="EMBL" id="CZPT02001383">
    <property type="protein sequence ID" value="SCU70216.1"/>
    <property type="molecule type" value="Genomic_DNA"/>
</dbReference>
<dbReference type="GeneID" id="92375729"/>
<dbReference type="Proteomes" id="UP000195570">
    <property type="component" value="Unassembled WGS sequence"/>
</dbReference>
<feature type="region of interest" description="Disordered" evidence="1">
    <location>
        <begin position="1"/>
        <end position="30"/>
    </location>
</feature>
<dbReference type="RefSeq" id="XP_067081071.1">
    <property type="nucleotide sequence ID" value="XM_067224970.1"/>
</dbReference>
<feature type="region of interest" description="Disordered" evidence="1">
    <location>
        <begin position="50"/>
        <end position="71"/>
    </location>
</feature>
<dbReference type="VEuPathDB" id="TriTrypDB:TEOVI_000178900"/>
<name>A0A1G4IDB6_TRYEQ</name>
<evidence type="ECO:0000256" key="1">
    <source>
        <dbReference type="SAM" id="MobiDB-lite"/>
    </source>
</evidence>
<proteinExistence type="predicted"/>
<evidence type="ECO:0000313" key="2">
    <source>
        <dbReference type="EMBL" id="SCU70216.1"/>
    </source>
</evidence>
<dbReference type="AlphaFoldDB" id="A0A1G4IDB6"/>
<organism evidence="2 3">
    <name type="scientific">Trypanosoma equiperdum</name>
    <dbReference type="NCBI Taxonomy" id="5694"/>
    <lineage>
        <taxon>Eukaryota</taxon>
        <taxon>Discoba</taxon>
        <taxon>Euglenozoa</taxon>
        <taxon>Kinetoplastea</taxon>
        <taxon>Metakinetoplastina</taxon>
        <taxon>Trypanosomatida</taxon>
        <taxon>Trypanosomatidae</taxon>
        <taxon>Trypanosoma</taxon>
    </lineage>
</organism>
<accession>A0A1G4IDB6</accession>
<protein>
    <submittedName>
        <fullName evidence="2">Uncharacterized protein</fullName>
    </submittedName>
</protein>
<sequence>MGGPPRKREREGEALKPKSKEEQLPIKNECTLDRREGKQIVAEKWSEVVVDDNESQERSNESVSESQVYDTEEELLAAGEDLSGDALKDFLRKNFVDFIDEKVARVGDLDLMN</sequence>
<evidence type="ECO:0000313" key="3">
    <source>
        <dbReference type="Proteomes" id="UP000195570"/>
    </source>
</evidence>